<dbReference type="AlphaFoldDB" id="A0A2S5D075"/>
<proteinExistence type="predicted"/>
<evidence type="ECO:0000313" key="4">
    <source>
        <dbReference type="Proteomes" id="UP000237319"/>
    </source>
</evidence>
<dbReference type="PROSITE" id="PS51257">
    <property type="entry name" value="PROKAR_LIPOPROTEIN"/>
    <property type="match status" value="1"/>
</dbReference>
<evidence type="ECO:0000256" key="2">
    <source>
        <dbReference type="SAM" id="SignalP"/>
    </source>
</evidence>
<evidence type="ECO:0000256" key="1">
    <source>
        <dbReference type="SAM" id="MobiDB-lite"/>
    </source>
</evidence>
<dbReference type="Proteomes" id="UP000237319">
    <property type="component" value="Unassembled WGS sequence"/>
</dbReference>
<gene>
    <name evidence="3" type="ORF">LYSIN_01247</name>
</gene>
<evidence type="ECO:0008006" key="5">
    <source>
        <dbReference type="Google" id="ProtNLM"/>
    </source>
</evidence>
<accession>A0A2S5D075</accession>
<name>A0A2S5D075_LYSSH</name>
<keyword evidence="4" id="KW-1185">Reference proteome</keyword>
<reference evidence="3 4" key="1">
    <citation type="submission" date="2017-11" db="EMBL/GenBank/DDBJ databases">
        <title>Genome sequence of Lysinibacillus sphaericus, a lignin-degrading bacteria isolated from municipal solid waste soil.</title>
        <authorList>
            <person name="Persinoti G.F."/>
            <person name="Paixao D.A."/>
            <person name="Bugg T.D."/>
            <person name="Squina F.M."/>
        </authorList>
    </citation>
    <scope>NUCLEOTIDE SEQUENCE [LARGE SCALE GENOMIC DNA]</scope>
    <source>
        <strain evidence="3 4">A1</strain>
    </source>
</reference>
<sequence length="203" mass="22387">MKKILMLLGMILFLSACGNSGEKNASDTNKNSDKIEVTGDTEVDEKESKTEQKNSKAVPILKIGEVAVVNDFAEITVNSNNFGQVINPPNPGDFYTYYENKEPDQVFLNTVITVKSLQTSGKSASDFVNVKIIYDNKYEYTTFSTLEEDGGANFTYTNITNIEPLQSGVLHFLASVPSNIENDGKPLKAVISVKGNTYEHIIR</sequence>
<evidence type="ECO:0000313" key="3">
    <source>
        <dbReference type="EMBL" id="POZ56464.1"/>
    </source>
</evidence>
<dbReference type="EMBL" id="PGLV01000001">
    <property type="protein sequence ID" value="POZ56464.1"/>
    <property type="molecule type" value="Genomic_DNA"/>
</dbReference>
<comment type="caution">
    <text evidence="3">The sequence shown here is derived from an EMBL/GenBank/DDBJ whole genome shotgun (WGS) entry which is preliminary data.</text>
</comment>
<keyword evidence="2" id="KW-0732">Signal</keyword>
<feature type="region of interest" description="Disordered" evidence="1">
    <location>
        <begin position="21"/>
        <end position="51"/>
    </location>
</feature>
<protein>
    <recommendedName>
        <fullName evidence="5">Lipoprotein</fullName>
    </recommendedName>
</protein>
<organism evidence="3 4">
    <name type="scientific">Lysinibacillus sphaericus</name>
    <name type="common">Bacillus sphaericus</name>
    <dbReference type="NCBI Taxonomy" id="1421"/>
    <lineage>
        <taxon>Bacteria</taxon>
        <taxon>Bacillati</taxon>
        <taxon>Bacillota</taxon>
        <taxon>Bacilli</taxon>
        <taxon>Bacillales</taxon>
        <taxon>Bacillaceae</taxon>
        <taxon>Lysinibacillus</taxon>
    </lineage>
</organism>
<feature type="chain" id="PRO_5015714807" description="Lipoprotein" evidence="2">
    <location>
        <begin position="26"/>
        <end position="203"/>
    </location>
</feature>
<feature type="signal peptide" evidence="2">
    <location>
        <begin position="1"/>
        <end position="25"/>
    </location>
</feature>
<dbReference type="RefSeq" id="WP_069512562.1">
    <property type="nucleotide sequence ID" value="NZ_CP194323.1"/>
</dbReference>